<protein>
    <submittedName>
        <fullName evidence="3">Methyltransferase domain-containing protein</fullName>
    </submittedName>
</protein>
<keyword evidence="3" id="KW-0808">Transferase</keyword>
<organism evidence="3 4">
    <name type="scientific">Niabella ginsengisoli</name>
    <dbReference type="NCBI Taxonomy" id="522298"/>
    <lineage>
        <taxon>Bacteria</taxon>
        <taxon>Pseudomonadati</taxon>
        <taxon>Bacteroidota</taxon>
        <taxon>Chitinophagia</taxon>
        <taxon>Chitinophagales</taxon>
        <taxon>Chitinophagaceae</taxon>
        <taxon>Niabella</taxon>
    </lineage>
</organism>
<dbReference type="CDD" id="cd07989">
    <property type="entry name" value="LPLAT_AGPAT-like"/>
    <property type="match status" value="1"/>
</dbReference>
<dbReference type="EMBL" id="JAKWBL010000004">
    <property type="protein sequence ID" value="MCH5600074.1"/>
    <property type="molecule type" value="Genomic_DNA"/>
</dbReference>
<evidence type="ECO:0000313" key="4">
    <source>
        <dbReference type="Proteomes" id="UP001202248"/>
    </source>
</evidence>
<gene>
    <name evidence="3" type="ORF">MKP09_20205</name>
</gene>
<dbReference type="SUPFAM" id="SSF69593">
    <property type="entry name" value="Glycerol-3-phosphate (1)-acyltransferase"/>
    <property type="match status" value="1"/>
</dbReference>
<dbReference type="GO" id="GO:0008168">
    <property type="term" value="F:methyltransferase activity"/>
    <property type="evidence" value="ECO:0007669"/>
    <property type="project" value="UniProtKB-KW"/>
</dbReference>
<sequence length="326" mass="37992">MDTQVQKGYSISVFPEGTRSSQPPMKRFHKGAFYLADQLHLDIVPVLFHGLGYTMTKGDFLLKNGPITAKYLPRIKAKDISWGTTYQERTKSISKYFKEQHEALREELEQPQYFKEHLLFNYIYKGPVLEWYLKIKLKLEKYYQQFHELLPKEGNFLDLGCGYGFMSYTLHWASQGRRTFTGVDYDEEKIATAQHCFSKTDQLNFIHGDISKFPINRYDGIIISDVLHYLEPSAQKNVIENAIESLLPQGILIIRDGDADLKEKHKGTKLTELFSTKILSFNKTENELHFLSGKMIEDIASRKDLHLQRIDDTKYTSNVVWVMRKI</sequence>
<dbReference type="PANTHER" id="PTHR43861">
    <property type="entry name" value="TRANS-ACONITATE 2-METHYLTRANSFERASE-RELATED"/>
    <property type="match status" value="1"/>
</dbReference>
<feature type="domain" description="Methyltransferase" evidence="2">
    <location>
        <begin position="153"/>
        <end position="266"/>
    </location>
</feature>
<keyword evidence="3" id="KW-0489">Methyltransferase</keyword>
<dbReference type="CDD" id="cd02440">
    <property type="entry name" value="AdoMet_MTases"/>
    <property type="match status" value="1"/>
</dbReference>
<dbReference type="Pfam" id="PF01553">
    <property type="entry name" value="Acyltransferase"/>
    <property type="match status" value="1"/>
</dbReference>
<dbReference type="InterPro" id="IPR029063">
    <property type="entry name" value="SAM-dependent_MTases_sf"/>
</dbReference>
<dbReference type="Gene3D" id="3.40.50.150">
    <property type="entry name" value="Vaccinia Virus protein VP39"/>
    <property type="match status" value="1"/>
</dbReference>
<evidence type="ECO:0000259" key="1">
    <source>
        <dbReference type="Pfam" id="PF01553"/>
    </source>
</evidence>
<dbReference type="InterPro" id="IPR025714">
    <property type="entry name" value="Methyltranfer_dom"/>
</dbReference>
<dbReference type="Pfam" id="PF13847">
    <property type="entry name" value="Methyltransf_31"/>
    <property type="match status" value="1"/>
</dbReference>
<keyword evidence="4" id="KW-1185">Reference proteome</keyword>
<name>A0ABS9SNV7_9BACT</name>
<feature type="domain" description="Phospholipid/glycerol acyltransferase" evidence="1">
    <location>
        <begin position="6"/>
        <end position="47"/>
    </location>
</feature>
<evidence type="ECO:0000259" key="2">
    <source>
        <dbReference type="Pfam" id="PF13847"/>
    </source>
</evidence>
<proteinExistence type="predicted"/>
<comment type="caution">
    <text evidence="3">The sequence shown here is derived from an EMBL/GenBank/DDBJ whole genome shotgun (WGS) entry which is preliminary data.</text>
</comment>
<evidence type="ECO:0000313" key="3">
    <source>
        <dbReference type="EMBL" id="MCH5600074.1"/>
    </source>
</evidence>
<dbReference type="InterPro" id="IPR002123">
    <property type="entry name" value="Plipid/glycerol_acylTrfase"/>
</dbReference>
<dbReference type="GO" id="GO:0032259">
    <property type="term" value="P:methylation"/>
    <property type="evidence" value="ECO:0007669"/>
    <property type="project" value="UniProtKB-KW"/>
</dbReference>
<dbReference type="RefSeq" id="WP_240832088.1">
    <property type="nucleotide sequence ID" value="NZ_JAKWBL010000004.1"/>
</dbReference>
<reference evidence="3 4" key="1">
    <citation type="submission" date="2022-02" db="EMBL/GenBank/DDBJ databases">
        <authorList>
            <person name="Min J."/>
        </authorList>
    </citation>
    <scope>NUCLEOTIDE SEQUENCE [LARGE SCALE GENOMIC DNA]</scope>
    <source>
        <strain evidence="3 4">GR10-1</strain>
    </source>
</reference>
<dbReference type="SUPFAM" id="SSF53335">
    <property type="entry name" value="S-adenosyl-L-methionine-dependent methyltransferases"/>
    <property type="match status" value="1"/>
</dbReference>
<accession>A0ABS9SNV7</accession>
<dbReference type="Proteomes" id="UP001202248">
    <property type="component" value="Unassembled WGS sequence"/>
</dbReference>